<dbReference type="KEGG" id="amon:H9L24_17555"/>
<sequence length="362" mass="38336">MPAHAQRPALRTAAPPRLAQKLDLLCRLGLGLAPIAPDVCAVLRQLVGADAAALFWLDEHGIPEGFFHEDSPASAQNLFLNEFERLFVGEHETNVFALAQPQGRPVGRLLAPDARYFRSNTYNLLVRASGHRHTLDLRVEVQGPTGPVTRAVVALFRAPGRAFGDAEAALLTRALPSLQRAFAPGGVRPLQAQPPQGANGHVVLDAASGHPVLADDAAIALLQRAGLRGLGLQHNPLGTALPPDLLHRLKARPGQSSHLPVPGGILQAQAHALHATPGSAAQVLLTLQLQRPRQIDVVHRVLQLPLTPLQHEIAALAGLGHARADCTARTGVSNAALKKHLATILDVAGASDWGALAQHLRT</sequence>
<dbReference type="EMBL" id="CP060790">
    <property type="protein sequence ID" value="QNP58743.1"/>
    <property type="molecule type" value="Genomic_DNA"/>
</dbReference>
<dbReference type="Proteomes" id="UP000516057">
    <property type="component" value="Chromosome"/>
</dbReference>
<evidence type="ECO:0000313" key="2">
    <source>
        <dbReference type="Proteomes" id="UP000516057"/>
    </source>
</evidence>
<evidence type="ECO:0008006" key="3">
    <source>
        <dbReference type="Google" id="ProtNLM"/>
    </source>
</evidence>
<organism evidence="1 2">
    <name type="scientific">Paenacidovorax monticola</name>
    <dbReference type="NCBI Taxonomy" id="1926868"/>
    <lineage>
        <taxon>Bacteria</taxon>
        <taxon>Pseudomonadati</taxon>
        <taxon>Pseudomonadota</taxon>
        <taxon>Betaproteobacteria</taxon>
        <taxon>Burkholderiales</taxon>
        <taxon>Comamonadaceae</taxon>
        <taxon>Paenacidovorax</taxon>
    </lineage>
</organism>
<proteinExistence type="predicted"/>
<evidence type="ECO:0000313" key="1">
    <source>
        <dbReference type="EMBL" id="QNP58743.1"/>
    </source>
</evidence>
<accession>A0A7H0HDX7</accession>
<gene>
    <name evidence="1" type="ORF">H9L24_17555</name>
</gene>
<name>A0A7H0HDX7_9BURK</name>
<reference evidence="1 2" key="1">
    <citation type="submission" date="2020-08" db="EMBL/GenBank/DDBJ databases">
        <title>Genome sequence of Acidovorax monticola KACC 19171T.</title>
        <authorList>
            <person name="Hyun D.-W."/>
            <person name="Bae J.-W."/>
        </authorList>
    </citation>
    <scope>NUCLEOTIDE SEQUENCE [LARGE SCALE GENOMIC DNA]</scope>
    <source>
        <strain evidence="1 2">KACC 19171</strain>
    </source>
</reference>
<dbReference type="RefSeq" id="WP_187735730.1">
    <property type="nucleotide sequence ID" value="NZ_CP060790.1"/>
</dbReference>
<protein>
    <recommendedName>
        <fullName evidence="3">HTH luxR-type domain-containing protein</fullName>
    </recommendedName>
</protein>
<dbReference type="AlphaFoldDB" id="A0A7H0HDX7"/>
<keyword evidence="2" id="KW-1185">Reference proteome</keyword>